<dbReference type="SUPFAM" id="SSF56281">
    <property type="entry name" value="Metallo-hydrolase/oxidoreductase"/>
    <property type="match status" value="1"/>
</dbReference>
<dbReference type="RefSeq" id="WP_085770541.1">
    <property type="nucleotide sequence ID" value="NZ_AP027149.1"/>
</dbReference>
<dbReference type="EMBL" id="CP019948">
    <property type="protein sequence ID" value="ARN80478.1"/>
    <property type="molecule type" value="Genomic_DNA"/>
</dbReference>
<sequence>MRRQAIVSAVTLLIAGALHADAANAASLHEAAALLSATNAKTLEFSGAGHWWQFGQAPVPGGAWPKFDVTSYSATINFDSNAEHVQFARIQVLDGRPRPTPTEQKADWYVSGDKSWNVAPPPGAAPDAAPVAIPAFIQRDERAADIVSTPQGFLKAALANNAESKASGDGVEVSFSIGKNRYVGVIGADNHVSSIKTWVDTPVLGDTLIETSFSGYKDFGGLAFPSEISRNEGGFPVLHINVASAKLNGPADIPVPANIASLTANPVTVASEKIGDGVYYLTGGTHHSVAVEEKDHVVLIEAPLNEDRSEALIKKIGEIIPGKPIKYVINSHVHFDHSGGLRTFADAGATIVTQDLSKAYYEKAWAQPRTLRPDRLALSKKAAKFETYEHNHTLGDAERPIEIRHIAGSGHSDDLALVYLPKEKLIVEADAYTPAAPGASAPKSPNPFSVNLYETIEKLGLNVERIAGLHGRVATIDELRAVIGKKQASVN</sequence>
<feature type="chain" id="PRO_5013207311" evidence="1">
    <location>
        <begin position="23"/>
        <end position="491"/>
    </location>
</feature>
<keyword evidence="4" id="KW-1185">Reference proteome</keyword>
<dbReference type="PANTHER" id="PTHR42951:SF20">
    <property type="entry name" value="BETA LACTAMASE"/>
    <property type="match status" value="1"/>
</dbReference>
<dbReference type="PANTHER" id="PTHR42951">
    <property type="entry name" value="METALLO-BETA-LACTAMASE DOMAIN-CONTAINING"/>
    <property type="match status" value="1"/>
</dbReference>
<name>A0A1W6MS98_9HYPH</name>
<accession>A0A1W6MS98</accession>
<evidence type="ECO:0000256" key="1">
    <source>
        <dbReference type="SAM" id="SignalP"/>
    </source>
</evidence>
<organism evidence="3 4">
    <name type="scientific">Methylocystis bryophila</name>
    <dbReference type="NCBI Taxonomy" id="655015"/>
    <lineage>
        <taxon>Bacteria</taxon>
        <taxon>Pseudomonadati</taxon>
        <taxon>Pseudomonadota</taxon>
        <taxon>Alphaproteobacteria</taxon>
        <taxon>Hyphomicrobiales</taxon>
        <taxon>Methylocystaceae</taxon>
        <taxon>Methylocystis</taxon>
    </lineage>
</organism>
<dbReference type="GO" id="GO:0016787">
    <property type="term" value="F:hydrolase activity"/>
    <property type="evidence" value="ECO:0007669"/>
    <property type="project" value="UniProtKB-KW"/>
</dbReference>
<protein>
    <submittedName>
        <fullName evidence="3">MBL fold metallo-hydrolase</fullName>
    </submittedName>
</protein>
<dbReference type="STRING" id="655015.B1812_04650"/>
<gene>
    <name evidence="3" type="ORF">B1812_04650</name>
</gene>
<keyword evidence="1" id="KW-0732">Signal</keyword>
<dbReference type="InterPro" id="IPR001279">
    <property type="entry name" value="Metallo-B-lactamas"/>
</dbReference>
<dbReference type="InterPro" id="IPR036866">
    <property type="entry name" value="RibonucZ/Hydroxyglut_hydro"/>
</dbReference>
<evidence type="ECO:0000313" key="4">
    <source>
        <dbReference type="Proteomes" id="UP000193978"/>
    </source>
</evidence>
<feature type="signal peptide" evidence="1">
    <location>
        <begin position="1"/>
        <end position="22"/>
    </location>
</feature>
<reference evidence="3 4" key="1">
    <citation type="submission" date="2017-02" db="EMBL/GenBank/DDBJ databases">
        <authorList>
            <person name="Peterson S.W."/>
        </authorList>
    </citation>
    <scope>NUCLEOTIDE SEQUENCE [LARGE SCALE GENOMIC DNA]</scope>
    <source>
        <strain evidence="3 4">S285</strain>
    </source>
</reference>
<dbReference type="Proteomes" id="UP000193978">
    <property type="component" value="Chromosome"/>
</dbReference>
<dbReference type="SMART" id="SM00849">
    <property type="entry name" value="Lactamase_B"/>
    <property type="match status" value="1"/>
</dbReference>
<proteinExistence type="predicted"/>
<evidence type="ECO:0000313" key="3">
    <source>
        <dbReference type="EMBL" id="ARN80478.1"/>
    </source>
</evidence>
<keyword evidence="3" id="KW-0378">Hydrolase</keyword>
<feature type="domain" description="Metallo-beta-lactamase" evidence="2">
    <location>
        <begin position="285"/>
        <end position="470"/>
    </location>
</feature>
<dbReference type="OrthoDB" id="420651at2"/>
<dbReference type="Gene3D" id="3.60.15.10">
    <property type="entry name" value="Ribonuclease Z/Hydroxyacylglutathione hydrolase-like"/>
    <property type="match status" value="1"/>
</dbReference>
<dbReference type="KEGG" id="mbry:B1812_04650"/>
<dbReference type="AlphaFoldDB" id="A0A1W6MS98"/>
<evidence type="ECO:0000259" key="2">
    <source>
        <dbReference type="SMART" id="SM00849"/>
    </source>
</evidence>
<dbReference type="Pfam" id="PF00753">
    <property type="entry name" value="Lactamase_B"/>
    <property type="match status" value="1"/>
</dbReference>
<dbReference type="InterPro" id="IPR050855">
    <property type="entry name" value="NDM-1-like"/>
</dbReference>